<dbReference type="Pfam" id="PF01476">
    <property type="entry name" value="LysM"/>
    <property type="match status" value="1"/>
</dbReference>
<dbReference type="STRING" id="1105110.MC5_04020"/>
<organism evidence="2 3">
    <name type="scientific">Rickettsia australis (strain Cutlack)</name>
    <dbReference type="NCBI Taxonomy" id="1105110"/>
    <lineage>
        <taxon>Bacteria</taxon>
        <taxon>Pseudomonadati</taxon>
        <taxon>Pseudomonadota</taxon>
        <taxon>Alphaproteobacteria</taxon>
        <taxon>Rickettsiales</taxon>
        <taxon>Rickettsiaceae</taxon>
        <taxon>Rickettsieae</taxon>
        <taxon>Rickettsia</taxon>
        <taxon>spotted fever group</taxon>
    </lineage>
</organism>
<accession>H8K778</accession>
<dbReference type="InterPro" id="IPR036779">
    <property type="entry name" value="LysM_dom_sf"/>
</dbReference>
<dbReference type="EMBL" id="CP003338">
    <property type="protein sequence ID" value="AFC71121.1"/>
    <property type="molecule type" value="Genomic_DNA"/>
</dbReference>
<dbReference type="Gene3D" id="3.10.350.10">
    <property type="entry name" value="LysM domain"/>
    <property type="match status" value="1"/>
</dbReference>
<proteinExistence type="predicted"/>
<keyword evidence="3" id="KW-1185">Reference proteome</keyword>
<dbReference type="InterPro" id="IPR018392">
    <property type="entry name" value="LysM"/>
</dbReference>
<protein>
    <recommendedName>
        <fullName evidence="1">LysM domain-containing protein</fullName>
    </recommendedName>
</protein>
<name>H8K778_RICAC</name>
<dbReference type="CDD" id="cd00118">
    <property type="entry name" value="LysM"/>
    <property type="match status" value="1"/>
</dbReference>
<evidence type="ECO:0000313" key="3">
    <source>
        <dbReference type="Proteomes" id="UP000007589"/>
    </source>
</evidence>
<gene>
    <name evidence="2" type="ordered locus">MC5_04020</name>
</gene>
<dbReference type="HOGENOM" id="CLU_2685459_0_0_5"/>
<feature type="domain" description="LysM" evidence="1">
    <location>
        <begin position="30"/>
        <end position="53"/>
    </location>
</feature>
<reference evidence="3" key="1">
    <citation type="submission" date="2012-02" db="EMBL/GenBank/DDBJ databases">
        <title>Complete genome sequence of Rickettsia australis strain Cutlack.</title>
        <authorList>
            <person name="Johnson S.L."/>
            <person name="Munk A.C."/>
            <person name="Han S."/>
            <person name="Bruce D.C."/>
            <person name="Dasch G.A."/>
        </authorList>
    </citation>
    <scope>NUCLEOTIDE SEQUENCE [LARGE SCALE GENOMIC DNA]</scope>
    <source>
        <strain evidence="3">Cutlack</strain>
    </source>
</reference>
<evidence type="ECO:0000313" key="2">
    <source>
        <dbReference type="EMBL" id="AFC71121.1"/>
    </source>
</evidence>
<sequence>MIFSNSIDSFFKLSKIILGVNIPNHTAKVYTVKSEVTLSHIATKNGLTVKQLLTIPSNKKFKANILIRFIQGIK</sequence>
<dbReference type="Proteomes" id="UP000007589">
    <property type="component" value="Chromosome"/>
</dbReference>
<evidence type="ECO:0000259" key="1">
    <source>
        <dbReference type="Pfam" id="PF01476"/>
    </source>
</evidence>
<dbReference type="KEGG" id="rau:MC5_04020"/>
<dbReference type="AlphaFoldDB" id="H8K778"/>